<reference evidence="1 2" key="1">
    <citation type="submission" date="2018-10" db="EMBL/GenBank/DDBJ databases">
        <title>Bacillus Keqinensis sp. nov., a moderately halophilic bacterium isolated from a saline-alkaline lake.</title>
        <authorList>
            <person name="Wang H."/>
        </authorList>
    </citation>
    <scope>NUCLEOTIDE SEQUENCE [LARGE SCALE GENOMIC DNA]</scope>
    <source>
        <strain evidence="1 2">KQ-3</strain>
    </source>
</reference>
<dbReference type="EMBL" id="RHIB01000001">
    <property type="protein sequence ID" value="RNA70188.1"/>
    <property type="molecule type" value="Genomic_DNA"/>
</dbReference>
<keyword evidence="2" id="KW-1185">Reference proteome</keyword>
<name>A0A3M7TX56_9BACI</name>
<gene>
    <name evidence="1" type="ORF">EBO34_09755</name>
</gene>
<proteinExistence type="predicted"/>
<dbReference type="Proteomes" id="UP000278746">
    <property type="component" value="Unassembled WGS sequence"/>
</dbReference>
<comment type="caution">
    <text evidence="1">The sequence shown here is derived from an EMBL/GenBank/DDBJ whole genome shotgun (WGS) entry which is preliminary data.</text>
</comment>
<protein>
    <submittedName>
        <fullName evidence="1">Uncharacterized protein</fullName>
    </submittedName>
</protein>
<sequence>MVLLDERVKEVTVYRSEAVGAFSDEELMAITKPDLTKIFERAVRSAVISSGTPGEQCPTMI</sequence>
<dbReference type="AlphaFoldDB" id="A0A3M7TX56"/>
<organism evidence="1 2">
    <name type="scientific">Alteribacter keqinensis</name>
    <dbReference type="NCBI Taxonomy" id="2483800"/>
    <lineage>
        <taxon>Bacteria</taxon>
        <taxon>Bacillati</taxon>
        <taxon>Bacillota</taxon>
        <taxon>Bacilli</taxon>
        <taxon>Bacillales</taxon>
        <taxon>Bacillaceae</taxon>
        <taxon>Alteribacter</taxon>
    </lineage>
</organism>
<evidence type="ECO:0000313" key="1">
    <source>
        <dbReference type="EMBL" id="RNA70188.1"/>
    </source>
</evidence>
<evidence type="ECO:0000313" key="2">
    <source>
        <dbReference type="Proteomes" id="UP000278746"/>
    </source>
</evidence>
<accession>A0A3M7TX56</accession>